<keyword evidence="1" id="KW-0732">Signal</keyword>
<evidence type="ECO:0000256" key="1">
    <source>
        <dbReference type="SAM" id="SignalP"/>
    </source>
</evidence>
<dbReference type="EMBL" id="WNWW01000398">
    <property type="protein sequence ID" value="KAF3425374.1"/>
    <property type="molecule type" value="Genomic_DNA"/>
</dbReference>
<feature type="non-terminal residue" evidence="2">
    <location>
        <position position="1"/>
    </location>
</feature>
<comment type="caution">
    <text evidence="2">The sequence shown here is derived from an EMBL/GenBank/DDBJ whole genome shotgun (WGS) entry which is preliminary data.</text>
</comment>
<accession>A0A833RAS4</accession>
<dbReference type="AlphaFoldDB" id="A0A833RAS4"/>
<dbReference type="Proteomes" id="UP000655588">
    <property type="component" value="Unassembled WGS sequence"/>
</dbReference>
<name>A0A833RAS4_9HYME</name>
<gene>
    <name evidence="2" type="ORF">E2986_11553</name>
</gene>
<reference evidence="2" key="1">
    <citation type="submission" date="2019-11" db="EMBL/GenBank/DDBJ databases">
        <title>The nuclear and mitochondrial genomes of Frieseomelitta varia - a highly eusocial stingless bee (Meliponini) with a permanently sterile worker caste.</title>
        <authorList>
            <person name="Freitas F.C.P."/>
            <person name="Lourenco A.P."/>
            <person name="Nunes F.M.F."/>
            <person name="Paschoal A.R."/>
            <person name="Abreu F.C.P."/>
            <person name="Barbin F.O."/>
            <person name="Bataglia L."/>
            <person name="Cardoso-Junior C.A.M."/>
            <person name="Cervoni M.S."/>
            <person name="Silva S.R."/>
            <person name="Dalarmi F."/>
            <person name="Del Lama M.A."/>
            <person name="Depintor T.S."/>
            <person name="Ferreira K.M."/>
            <person name="Goria P.S."/>
            <person name="Jaskot M.C."/>
            <person name="Lago D.C."/>
            <person name="Luna-Lucena D."/>
            <person name="Moda L.M."/>
            <person name="Nascimento L."/>
            <person name="Pedrino M."/>
            <person name="Rabico F.O."/>
            <person name="Sanches F.C."/>
            <person name="Santos D.E."/>
            <person name="Santos C.G."/>
            <person name="Vieira J."/>
            <person name="Lopes T.F."/>
            <person name="Barchuk A.R."/>
            <person name="Hartfelder K."/>
            <person name="Simoes Z.L.P."/>
            <person name="Bitondi M.M.G."/>
            <person name="Pinheiro D.G."/>
        </authorList>
    </citation>
    <scope>NUCLEOTIDE SEQUENCE</scope>
    <source>
        <strain evidence="2">USP_RPSP 00005682</strain>
        <tissue evidence="2">Whole individual</tissue>
    </source>
</reference>
<feature type="signal peptide" evidence="1">
    <location>
        <begin position="1"/>
        <end position="23"/>
    </location>
</feature>
<feature type="chain" id="PRO_5032333059" evidence="1">
    <location>
        <begin position="24"/>
        <end position="58"/>
    </location>
</feature>
<evidence type="ECO:0000313" key="3">
    <source>
        <dbReference type="Proteomes" id="UP000655588"/>
    </source>
</evidence>
<proteinExistence type="predicted"/>
<evidence type="ECO:0000313" key="2">
    <source>
        <dbReference type="EMBL" id="KAF3425374.1"/>
    </source>
</evidence>
<organism evidence="2 3">
    <name type="scientific">Frieseomelitta varia</name>
    <dbReference type="NCBI Taxonomy" id="561572"/>
    <lineage>
        <taxon>Eukaryota</taxon>
        <taxon>Metazoa</taxon>
        <taxon>Ecdysozoa</taxon>
        <taxon>Arthropoda</taxon>
        <taxon>Hexapoda</taxon>
        <taxon>Insecta</taxon>
        <taxon>Pterygota</taxon>
        <taxon>Neoptera</taxon>
        <taxon>Endopterygota</taxon>
        <taxon>Hymenoptera</taxon>
        <taxon>Apocrita</taxon>
        <taxon>Aculeata</taxon>
        <taxon>Apoidea</taxon>
        <taxon>Anthophila</taxon>
        <taxon>Apidae</taxon>
        <taxon>Frieseomelitta</taxon>
    </lineage>
</organism>
<keyword evidence="3" id="KW-1185">Reference proteome</keyword>
<sequence length="58" mass="6686">SVCLSVCLSFFLSFFSPTPLSFSRLCCTLLHKLNCMSSDFFDKSSCHQQYFIIRLAHK</sequence>
<protein>
    <submittedName>
        <fullName evidence="2">Uncharacterized protein</fullName>
    </submittedName>
</protein>